<dbReference type="AlphaFoldDB" id="A0A850Q2Y6"/>
<sequence>MARPLSTGRPVQTRKPTATVSKRAATLCAVIALGITGACTSPKPGEMVNDPYEKTNRKIHNMSKGLDTAVVRPVSMAYGKAVPNPVRIGVSNVADNLTLPSMVLNGILQGDGELVLNNSFRFVINSTYGLGGLLDPASKMGLTQMDTDFGETLHVWGAKEGAYLEVPLMGPSTTRDLTGKAVDAVINPVSVLTPLTYTAARRGLSVAEKLDDRYRYDETISSTLYESADSYSQTRLLYLQNRRFELGQSSGGSDDSSTLFDPYEDPYAE</sequence>
<dbReference type="Proteomes" id="UP000592216">
    <property type="component" value="Unassembled WGS sequence"/>
</dbReference>
<dbReference type="InterPro" id="IPR007428">
    <property type="entry name" value="MlaA"/>
</dbReference>
<comment type="caution">
    <text evidence="4">The sequence shown here is derived from an EMBL/GenBank/DDBJ whole genome shotgun (WGS) entry which is preliminary data.</text>
</comment>
<name>A0A850Q2Y6_9RHOB</name>
<comment type="similarity">
    <text evidence="1">Belongs to the MlaA family.</text>
</comment>
<dbReference type="GO" id="GO:0016020">
    <property type="term" value="C:membrane"/>
    <property type="evidence" value="ECO:0007669"/>
    <property type="project" value="InterPro"/>
</dbReference>
<reference evidence="4 5" key="1">
    <citation type="submission" date="2020-04" db="EMBL/GenBank/DDBJ databases">
        <title>Donghicola sp., a member of the Rhodobacteraceae family isolated from mangrove forest in Thailand.</title>
        <authorList>
            <person name="Charoenyingcharoen P."/>
            <person name="Yukphan P."/>
        </authorList>
    </citation>
    <scope>NUCLEOTIDE SEQUENCE [LARGE SCALE GENOMIC DNA]</scope>
    <source>
        <strain evidence="4 5">B5-SW-15</strain>
    </source>
</reference>
<organism evidence="4 5">
    <name type="scientific">Donghicola mangrovi</name>
    <dbReference type="NCBI Taxonomy" id="2729614"/>
    <lineage>
        <taxon>Bacteria</taxon>
        <taxon>Pseudomonadati</taxon>
        <taxon>Pseudomonadota</taxon>
        <taxon>Alphaproteobacteria</taxon>
        <taxon>Rhodobacterales</taxon>
        <taxon>Roseobacteraceae</taxon>
        <taxon>Donghicola</taxon>
    </lineage>
</organism>
<dbReference type="GO" id="GO:0120010">
    <property type="term" value="P:intermembrane phospholipid transfer"/>
    <property type="evidence" value="ECO:0007669"/>
    <property type="project" value="TreeGrafter"/>
</dbReference>
<gene>
    <name evidence="4" type="ORF">HJ536_03150</name>
</gene>
<evidence type="ECO:0000313" key="4">
    <source>
        <dbReference type="EMBL" id="NVO22342.1"/>
    </source>
</evidence>
<accession>A0A850Q2Y6</accession>
<dbReference type="PRINTS" id="PR01805">
    <property type="entry name" value="VACJLIPOPROT"/>
</dbReference>
<feature type="region of interest" description="Disordered" evidence="3">
    <location>
        <begin position="247"/>
        <end position="269"/>
    </location>
</feature>
<evidence type="ECO:0000256" key="1">
    <source>
        <dbReference type="ARBA" id="ARBA00010634"/>
    </source>
</evidence>
<evidence type="ECO:0000313" key="5">
    <source>
        <dbReference type="Proteomes" id="UP000592216"/>
    </source>
</evidence>
<dbReference type="EMBL" id="JABCJE010000001">
    <property type="protein sequence ID" value="NVO22342.1"/>
    <property type="molecule type" value="Genomic_DNA"/>
</dbReference>
<evidence type="ECO:0000256" key="3">
    <source>
        <dbReference type="SAM" id="MobiDB-lite"/>
    </source>
</evidence>
<keyword evidence="4" id="KW-0449">Lipoprotein</keyword>
<proteinExistence type="inferred from homology"/>
<keyword evidence="2" id="KW-0732">Signal</keyword>
<dbReference type="PANTHER" id="PTHR30035:SF3">
    <property type="entry name" value="INTERMEMBRANE PHOSPHOLIPID TRANSPORT SYSTEM LIPOPROTEIN MLAA"/>
    <property type="match status" value="1"/>
</dbReference>
<evidence type="ECO:0000256" key="2">
    <source>
        <dbReference type="ARBA" id="ARBA00022729"/>
    </source>
</evidence>
<dbReference type="Pfam" id="PF04333">
    <property type="entry name" value="MlaA"/>
    <property type="match status" value="1"/>
</dbReference>
<protein>
    <submittedName>
        <fullName evidence="4">VacJ family lipoprotein</fullName>
    </submittedName>
</protein>
<dbReference type="PANTHER" id="PTHR30035">
    <property type="entry name" value="LIPOPROTEIN VACJ-RELATED"/>
    <property type="match status" value="1"/>
</dbReference>